<name>A0A7W8XXC5_9HYPH</name>
<dbReference type="InterPro" id="IPR050268">
    <property type="entry name" value="NADH-dep_flavin_reductase"/>
</dbReference>
<dbReference type="AlphaFoldDB" id="A0A7W8XXC5"/>
<dbReference type="GO" id="GO:0010181">
    <property type="term" value="F:FMN binding"/>
    <property type="evidence" value="ECO:0007669"/>
    <property type="project" value="InterPro"/>
</dbReference>
<dbReference type="InterPro" id="IPR002563">
    <property type="entry name" value="Flavin_Rdtase-like_dom"/>
</dbReference>
<evidence type="ECO:0000259" key="2">
    <source>
        <dbReference type="SMART" id="SM00903"/>
    </source>
</evidence>
<sequence length="315" mass="34723">MTATAISSVSASPPRILIVVNRSTRSHSLISGSRNFVVNILADHQKDLGERFSSKSENRFEDVAHRFGWRGTPILDQAAAHLECELVSETDAETHTIFIGEVVGGGVSGASPLLYHDGAYKGLTPRVSSYEVSPLFLERWSPRAFSEEPIAEKELMTMFEAARWAPSSHNAQPWRFVYSRRGGPAWEDFLGCLFEVNRDWAFRAAAMVAFISKKTLERDGQTMESRSHVFDTGAAWMSFAQQASLLGWHTHCIGGFDRGRLAEALKVPDGHTINAVAAVGKLGDPSILVPQLRSQEIPSERQPIEDLVFHASMAG</sequence>
<reference evidence="3 4" key="1">
    <citation type="submission" date="2020-08" db="EMBL/GenBank/DDBJ databases">
        <title>Genomic Encyclopedia of Type Strains, Phase IV (KMG-V): Genome sequencing to study the core and pangenomes of soil and plant-associated prokaryotes.</title>
        <authorList>
            <person name="Whitman W."/>
        </authorList>
    </citation>
    <scope>NUCLEOTIDE SEQUENCE [LARGE SCALE GENOMIC DNA]</scope>
    <source>
        <strain evidence="3 4">SEMIA 4064</strain>
    </source>
</reference>
<dbReference type="PANTHER" id="PTHR30466">
    <property type="entry name" value="FLAVIN REDUCTASE"/>
    <property type="match status" value="1"/>
</dbReference>
<proteinExistence type="predicted"/>
<evidence type="ECO:0000313" key="3">
    <source>
        <dbReference type="EMBL" id="MBB5577334.1"/>
    </source>
</evidence>
<dbReference type="InterPro" id="IPR029479">
    <property type="entry name" value="Nitroreductase"/>
</dbReference>
<gene>
    <name evidence="3" type="ORF">GGD50_005986</name>
</gene>
<dbReference type="PANTHER" id="PTHR30466:SF1">
    <property type="entry name" value="FMN REDUCTASE (NADH) RUTF"/>
    <property type="match status" value="1"/>
</dbReference>
<dbReference type="GO" id="GO:0042602">
    <property type="term" value="F:riboflavin reductase (NADPH) activity"/>
    <property type="evidence" value="ECO:0007669"/>
    <property type="project" value="TreeGrafter"/>
</dbReference>
<dbReference type="Gene3D" id="2.30.110.10">
    <property type="entry name" value="Electron Transport, Fmn-binding Protein, Chain A"/>
    <property type="match status" value="1"/>
</dbReference>
<comment type="caution">
    <text evidence="3">The sequence shown here is derived from an EMBL/GenBank/DDBJ whole genome shotgun (WGS) entry which is preliminary data.</text>
</comment>
<dbReference type="Pfam" id="PF01613">
    <property type="entry name" value="Flavin_Reduct"/>
    <property type="match status" value="1"/>
</dbReference>
<dbReference type="InterPro" id="IPR000415">
    <property type="entry name" value="Nitroreductase-like"/>
</dbReference>
<accession>A0A7W8XXC5</accession>
<keyword evidence="1" id="KW-0560">Oxidoreductase</keyword>
<dbReference type="SUPFAM" id="SSF50475">
    <property type="entry name" value="FMN-binding split barrel"/>
    <property type="match status" value="1"/>
</dbReference>
<dbReference type="Proteomes" id="UP000549882">
    <property type="component" value="Unassembled WGS sequence"/>
</dbReference>
<dbReference type="SUPFAM" id="SSF55469">
    <property type="entry name" value="FMN-dependent nitroreductase-like"/>
    <property type="match status" value="1"/>
</dbReference>
<evidence type="ECO:0000313" key="4">
    <source>
        <dbReference type="Proteomes" id="UP000549882"/>
    </source>
</evidence>
<dbReference type="CDD" id="cd02138">
    <property type="entry name" value="TdsD-like"/>
    <property type="match status" value="1"/>
</dbReference>
<dbReference type="Gene3D" id="3.40.109.10">
    <property type="entry name" value="NADH Oxidase"/>
    <property type="match status" value="1"/>
</dbReference>
<dbReference type="SMART" id="SM00903">
    <property type="entry name" value="Flavin_Reduct"/>
    <property type="match status" value="1"/>
</dbReference>
<evidence type="ECO:0000256" key="1">
    <source>
        <dbReference type="ARBA" id="ARBA00023002"/>
    </source>
</evidence>
<dbReference type="Pfam" id="PF00881">
    <property type="entry name" value="Nitroreductase"/>
    <property type="match status" value="2"/>
</dbReference>
<protein>
    <submittedName>
        <fullName evidence="3">Flavin reductase (DIM6/NTAB) family NADH-FMN oxidoreductase RutF/nitroreductase</fullName>
    </submittedName>
</protein>
<dbReference type="InterPro" id="IPR012349">
    <property type="entry name" value="Split_barrel_FMN-bd"/>
</dbReference>
<feature type="domain" description="Flavin reductase like" evidence="2">
    <location>
        <begin position="1"/>
        <end position="122"/>
    </location>
</feature>
<keyword evidence="4" id="KW-1185">Reference proteome</keyword>
<organism evidence="3 4">
    <name type="scientific">Rhizobium paranaense</name>
    <dbReference type="NCBI Taxonomy" id="1650438"/>
    <lineage>
        <taxon>Bacteria</taxon>
        <taxon>Pseudomonadati</taxon>
        <taxon>Pseudomonadota</taxon>
        <taxon>Alphaproteobacteria</taxon>
        <taxon>Hyphomicrobiales</taxon>
        <taxon>Rhizobiaceae</taxon>
        <taxon>Rhizobium/Agrobacterium group</taxon>
        <taxon>Rhizobium</taxon>
    </lineage>
</organism>
<dbReference type="EMBL" id="JACHBI010000019">
    <property type="protein sequence ID" value="MBB5577334.1"/>
    <property type="molecule type" value="Genomic_DNA"/>
</dbReference>